<evidence type="ECO:0000259" key="7">
    <source>
        <dbReference type="PROSITE" id="PS50089"/>
    </source>
</evidence>
<keyword evidence="6" id="KW-0812">Transmembrane</keyword>
<dbReference type="GeneTree" id="ENSGT00940000166595"/>
<name>A0A3Q3BPJ2_KRYMA</name>
<keyword evidence="6" id="KW-0472">Membrane</keyword>
<keyword evidence="1" id="KW-0479">Metal-binding</keyword>
<dbReference type="InterPro" id="IPR051435">
    <property type="entry name" value="RING_finger_E3_ubiq-ligases"/>
</dbReference>
<sequence length="211" mass="23076">LVYVAHIRSVGTQTGCKEEYECKICYNGFDLDRRVPKLLSCSHTFCQECLEVLHSREGGGWRVGCPVCRHRTPVREYKVQNLPNNGALSEELLLRDQTNSSEAEPRTGGPAAPPASAPQPTRESCERAESCKRVAFTAGCACAVLSFFSVVLLLLVGLVFMHNFKHTAVGPVCMIVASVLALFSLTLTWLMCILKDQGESQTPSLPTSNVT</sequence>
<evidence type="ECO:0000256" key="4">
    <source>
        <dbReference type="PROSITE-ProRule" id="PRU00175"/>
    </source>
</evidence>
<dbReference type="GO" id="GO:0061630">
    <property type="term" value="F:ubiquitin protein ligase activity"/>
    <property type="evidence" value="ECO:0007669"/>
    <property type="project" value="TreeGrafter"/>
</dbReference>
<evidence type="ECO:0000256" key="6">
    <source>
        <dbReference type="SAM" id="Phobius"/>
    </source>
</evidence>
<evidence type="ECO:0000256" key="1">
    <source>
        <dbReference type="ARBA" id="ARBA00022723"/>
    </source>
</evidence>
<dbReference type="GO" id="GO:0016567">
    <property type="term" value="P:protein ubiquitination"/>
    <property type="evidence" value="ECO:0007669"/>
    <property type="project" value="TreeGrafter"/>
</dbReference>
<evidence type="ECO:0000313" key="9">
    <source>
        <dbReference type="Proteomes" id="UP000264800"/>
    </source>
</evidence>
<reference evidence="8" key="1">
    <citation type="submission" date="2025-08" db="UniProtKB">
        <authorList>
            <consortium name="Ensembl"/>
        </authorList>
    </citation>
    <scope>IDENTIFICATION</scope>
</reference>
<dbReference type="InterPro" id="IPR017907">
    <property type="entry name" value="Znf_RING_CS"/>
</dbReference>
<evidence type="ECO:0000313" key="8">
    <source>
        <dbReference type="Ensembl" id="ENSKMAP00000028029.1"/>
    </source>
</evidence>
<reference evidence="8" key="2">
    <citation type="submission" date="2025-09" db="UniProtKB">
        <authorList>
            <consortium name="Ensembl"/>
        </authorList>
    </citation>
    <scope>IDENTIFICATION</scope>
</reference>
<dbReference type="GO" id="GO:0008270">
    <property type="term" value="F:zinc ion binding"/>
    <property type="evidence" value="ECO:0007669"/>
    <property type="project" value="UniProtKB-KW"/>
</dbReference>
<dbReference type="SUPFAM" id="SSF57850">
    <property type="entry name" value="RING/U-box"/>
    <property type="match status" value="1"/>
</dbReference>
<evidence type="ECO:0000256" key="5">
    <source>
        <dbReference type="SAM" id="MobiDB-lite"/>
    </source>
</evidence>
<dbReference type="PANTHER" id="PTHR22791:SF17">
    <property type="entry name" value="RING-TYPE DOMAIN-CONTAINING PROTEIN"/>
    <property type="match status" value="1"/>
</dbReference>
<proteinExistence type="predicted"/>
<keyword evidence="2 4" id="KW-0863">Zinc-finger</keyword>
<dbReference type="Ensembl" id="ENSKMAT00000028382.1">
    <property type="protein sequence ID" value="ENSKMAP00000028029.1"/>
    <property type="gene ID" value="ENSKMAG00000020795.1"/>
</dbReference>
<gene>
    <name evidence="8" type="primary">RNF228</name>
</gene>
<feature type="transmembrane region" description="Helical" evidence="6">
    <location>
        <begin position="134"/>
        <end position="162"/>
    </location>
</feature>
<dbReference type="PROSITE" id="PS00518">
    <property type="entry name" value="ZF_RING_1"/>
    <property type="match status" value="1"/>
</dbReference>
<dbReference type="InterPro" id="IPR001841">
    <property type="entry name" value="Znf_RING"/>
</dbReference>
<dbReference type="InterPro" id="IPR027370">
    <property type="entry name" value="Znf-RING_euk"/>
</dbReference>
<dbReference type="AlphaFoldDB" id="A0A3Q3BPJ2"/>
<feature type="region of interest" description="Disordered" evidence="5">
    <location>
        <begin position="99"/>
        <end position="122"/>
    </location>
</feature>
<accession>A0A3Q3BPJ2</accession>
<dbReference type="OMA" id="FSLILTW"/>
<dbReference type="Proteomes" id="UP000264800">
    <property type="component" value="Unplaced"/>
</dbReference>
<dbReference type="Pfam" id="PF13445">
    <property type="entry name" value="zf-RING_UBOX"/>
    <property type="match status" value="1"/>
</dbReference>
<dbReference type="PANTHER" id="PTHR22791">
    <property type="entry name" value="RING-TYPE DOMAIN-CONTAINING PROTEIN"/>
    <property type="match status" value="1"/>
</dbReference>
<organism evidence="8 9">
    <name type="scientific">Kryptolebias marmoratus</name>
    <name type="common">Mangrove killifish</name>
    <name type="synonym">Rivulus marmoratus</name>
    <dbReference type="NCBI Taxonomy" id="37003"/>
    <lineage>
        <taxon>Eukaryota</taxon>
        <taxon>Metazoa</taxon>
        <taxon>Chordata</taxon>
        <taxon>Craniata</taxon>
        <taxon>Vertebrata</taxon>
        <taxon>Euteleostomi</taxon>
        <taxon>Actinopterygii</taxon>
        <taxon>Neopterygii</taxon>
        <taxon>Teleostei</taxon>
        <taxon>Neoteleostei</taxon>
        <taxon>Acanthomorphata</taxon>
        <taxon>Ovalentaria</taxon>
        <taxon>Atherinomorphae</taxon>
        <taxon>Cyprinodontiformes</taxon>
        <taxon>Rivulidae</taxon>
        <taxon>Kryptolebias</taxon>
    </lineage>
</organism>
<dbReference type="Gene3D" id="3.30.40.10">
    <property type="entry name" value="Zinc/RING finger domain, C3HC4 (zinc finger)"/>
    <property type="match status" value="1"/>
</dbReference>
<keyword evidence="9" id="KW-1185">Reference proteome</keyword>
<keyword evidence="3" id="KW-0862">Zinc</keyword>
<feature type="domain" description="RING-type" evidence="7">
    <location>
        <begin position="22"/>
        <end position="69"/>
    </location>
</feature>
<dbReference type="SMART" id="SM00184">
    <property type="entry name" value="RING"/>
    <property type="match status" value="1"/>
</dbReference>
<keyword evidence="6" id="KW-1133">Transmembrane helix</keyword>
<feature type="transmembrane region" description="Helical" evidence="6">
    <location>
        <begin position="168"/>
        <end position="194"/>
    </location>
</feature>
<evidence type="ECO:0000256" key="2">
    <source>
        <dbReference type="ARBA" id="ARBA00022771"/>
    </source>
</evidence>
<dbReference type="PROSITE" id="PS50089">
    <property type="entry name" value="ZF_RING_2"/>
    <property type="match status" value="1"/>
</dbReference>
<dbReference type="InterPro" id="IPR013083">
    <property type="entry name" value="Znf_RING/FYVE/PHD"/>
</dbReference>
<protein>
    <submittedName>
        <fullName evidence="8">Ring finger protein 228</fullName>
    </submittedName>
</protein>
<evidence type="ECO:0000256" key="3">
    <source>
        <dbReference type="ARBA" id="ARBA00022833"/>
    </source>
</evidence>